<comment type="caution">
    <text evidence="6">The sequence shown here is derived from an EMBL/GenBank/DDBJ whole genome shotgun (WGS) entry which is preliminary data.</text>
</comment>
<dbReference type="Gene3D" id="2.70.98.10">
    <property type="match status" value="1"/>
</dbReference>
<dbReference type="PIRSF" id="PIRSF016020">
    <property type="entry name" value="PHexose_mutarotase"/>
    <property type="match status" value="1"/>
</dbReference>
<proteinExistence type="inferred from homology"/>
<reference evidence="6" key="2">
    <citation type="submission" date="2020-09" db="EMBL/GenBank/DDBJ databases">
        <authorList>
            <person name="Sun Q."/>
            <person name="Kim S."/>
        </authorList>
    </citation>
    <scope>NUCLEOTIDE SEQUENCE</scope>
    <source>
        <strain evidence="6">KCTC 32182</strain>
    </source>
</reference>
<dbReference type="EC" id="5.1.3.15" evidence="4"/>
<dbReference type="Pfam" id="PF01263">
    <property type="entry name" value="Aldose_epim"/>
    <property type="match status" value="1"/>
</dbReference>
<dbReference type="SUPFAM" id="SSF74650">
    <property type="entry name" value="Galactose mutarotase-like"/>
    <property type="match status" value="1"/>
</dbReference>
<sequence>MDCDDLLADWSGARQIELAPGFPGLELTSPAMRAVISLYGAQLLEYSPSGQAPLLYLSPRARFEAGRAIRGGVPLCWPWFGANIPEPDQPAHGVARLSRWALTRLERDGTLFHVELSGPAWRGLEPVIRFELGDGIGIRLSTLNRSDRPLPLGSALHSYFAVGDARRARVTGMAGRDFDDKVTGTRGRYVDEPQCFGGEVDRIVYTGGELVLRDPDNRRRIRIATSGSASAVIWNPGAERCAAFGDLEPDAWTRFVCIETANAGDDVRRLDPGENHTLGCRIRHEPD</sequence>
<evidence type="ECO:0000256" key="4">
    <source>
        <dbReference type="PIRNR" id="PIRNR016020"/>
    </source>
</evidence>
<keyword evidence="3 4" id="KW-0413">Isomerase</keyword>
<dbReference type="GO" id="GO:0030246">
    <property type="term" value="F:carbohydrate binding"/>
    <property type="evidence" value="ECO:0007669"/>
    <property type="project" value="UniProtKB-UniRule"/>
</dbReference>
<dbReference type="InterPro" id="IPR025532">
    <property type="entry name" value="G6P_1-epimerase"/>
</dbReference>
<feature type="active site" evidence="5">
    <location>
        <position position="259"/>
    </location>
</feature>
<keyword evidence="7" id="KW-1185">Reference proteome</keyword>
<evidence type="ECO:0000256" key="2">
    <source>
        <dbReference type="ARBA" id="ARBA00005866"/>
    </source>
</evidence>
<feature type="active site" evidence="5">
    <location>
        <position position="157"/>
    </location>
</feature>
<evidence type="ECO:0000256" key="5">
    <source>
        <dbReference type="PIRSR" id="PIRSR016020-1"/>
    </source>
</evidence>
<dbReference type="InterPro" id="IPR011013">
    <property type="entry name" value="Gal_mutarotase_sf_dom"/>
</dbReference>
<evidence type="ECO:0000313" key="6">
    <source>
        <dbReference type="EMBL" id="GGY12578.1"/>
    </source>
</evidence>
<dbReference type="GO" id="GO:0005975">
    <property type="term" value="P:carbohydrate metabolic process"/>
    <property type="evidence" value="ECO:0007669"/>
    <property type="project" value="InterPro"/>
</dbReference>
<dbReference type="GO" id="GO:0047938">
    <property type="term" value="F:glucose-6-phosphate 1-epimerase activity"/>
    <property type="evidence" value="ECO:0007669"/>
    <property type="project" value="UniProtKB-UniRule"/>
</dbReference>
<name>A0A918P1P4_9NEIS</name>
<dbReference type="InterPro" id="IPR008183">
    <property type="entry name" value="Aldose_1/G6P_1-epimerase"/>
</dbReference>
<accession>A0A918P1P4</accession>
<evidence type="ECO:0000313" key="7">
    <source>
        <dbReference type="Proteomes" id="UP000645257"/>
    </source>
</evidence>
<evidence type="ECO:0000256" key="1">
    <source>
        <dbReference type="ARBA" id="ARBA00001096"/>
    </source>
</evidence>
<dbReference type="EMBL" id="BMYX01000006">
    <property type="protein sequence ID" value="GGY12578.1"/>
    <property type="molecule type" value="Genomic_DNA"/>
</dbReference>
<comment type="similarity">
    <text evidence="2 4">Belongs to the glucose-6-phosphate 1-epimerase family.</text>
</comment>
<organism evidence="6 7">
    <name type="scientific">Paludibacterium paludis</name>
    <dbReference type="NCBI Taxonomy" id="1225769"/>
    <lineage>
        <taxon>Bacteria</taxon>
        <taxon>Pseudomonadati</taxon>
        <taxon>Pseudomonadota</taxon>
        <taxon>Betaproteobacteria</taxon>
        <taxon>Neisseriales</taxon>
        <taxon>Chromobacteriaceae</taxon>
        <taxon>Paludibacterium</taxon>
    </lineage>
</organism>
<dbReference type="InterPro" id="IPR014718">
    <property type="entry name" value="GH-type_carb-bd"/>
</dbReference>
<dbReference type="RefSeq" id="WP_189532824.1">
    <property type="nucleotide sequence ID" value="NZ_BMYX01000006.1"/>
</dbReference>
<evidence type="ECO:0000256" key="3">
    <source>
        <dbReference type="ARBA" id="ARBA00023235"/>
    </source>
</evidence>
<reference evidence="6" key="1">
    <citation type="journal article" date="2014" name="Int. J. Syst. Evol. Microbiol.">
        <title>Complete genome sequence of Corynebacterium casei LMG S-19264T (=DSM 44701T), isolated from a smear-ripened cheese.</title>
        <authorList>
            <consortium name="US DOE Joint Genome Institute (JGI-PGF)"/>
            <person name="Walter F."/>
            <person name="Albersmeier A."/>
            <person name="Kalinowski J."/>
            <person name="Ruckert C."/>
        </authorList>
    </citation>
    <scope>NUCLEOTIDE SEQUENCE</scope>
    <source>
        <strain evidence="6">KCTC 32182</strain>
    </source>
</reference>
<dbReference type="Proteomes" id="UP000645257">
    <property type="component" value="Unassembled WGS sequence"/>
</dbReference>
<comment type="catalytic activity">
    <reaction evidence="1">
        <text>alpha-D-glucose 6-phosphate = beta-D-glucose 6-phosphate</text>
        <dbReference type="Rhea" id="RHEA:16249"/>
        <dbReference type="ChEBI" id="CHEBI:58225"/>
        <dbReference type="ChEBI" id="CHEBI:58247"/>
        <dbReference type="EC" id="5.1.3.15"/>
    </reaction>
</comment>
<dbReference type="CDD" id="cd09020">
    <property type="entry name" value="D-hex-6-P-epi_like"/>
    <property type="match status" value="1"/>
</dbReference>
<dbReference type="AlphaFoldDB" id="A0A918P1P4"/>
<dbReference type="PANTHER" id="PTHR11122:SF13">
    <property type="entry name" value="GLUCOSE-6-PHOSPHATE 1-EPIMERASE"/>
    <property type="match status" value="1"/>
</dbReference>
<gene>
    <name evidence="6" type="ORF">GCM10011289_14780</name>
</gene>
<dbReference type="PANTHER" id="PTHR11122">
    <property type="entry name" value="APOSPORY-ASSOCIATED PROTEIN C-RELATED"/>
    <property type="match status" value="1"/>
</dbReference>
<protein>
    <recommendedName>
        <fullName evidence="4">Putative glucose-6-phosphate 1-epimerase</fullName>
        <ecNumber evidence="4">5.1.3.15</ecNumber>
    </recommendedName>
</protein>